<feature type="transmembrane region" description="Helical" evidence="6">
    <location>
        <begin position="39"/>
        <end position="58"/>
    </location>
</feature>
<evidence type="ECO:0000259" key="7">
    <source>
        <dbReference type="Pfam" id="PF04138"/>
    </source>
</evidence>
<dbReference type="EMBL" id="MTBC01000004">
    <property type="protein sequence ID" value="OQD43091.1"/>
    <property type="molecule type" value="Genomic_DNA"/>
</dbReference>
<evidence type="ECO:0000256" key="5">
    <source>
        <dbReference type="ARBA" id="ARBA00023136"/>
    </source>
</evidence>
<organism evidence="8 9">
    <name type="scientific">Croceivirga radicis</name>
    <dbReference type="NCBI Taxonomy" id="1929488"/>
    <lineage>
        <taxon>Bacteria</taxon>
        <taxon>Pseudomonadati</taxon>
        <taxon>Bacteroidota</taxon>
        <taxon>Flavobacteriia</taxon>
        <taxon>Flavobacteriales</taxon>
        <taxon>Flavobacteriaceae</taxon>
        <taxon>Croceivirga</taxon>
    </lineage>
</organism>
<comment type="caution">
    <text evidence="8">The sequence shown here is derived from an EMBL/GenBank/DDBJ whole genome shotgun (WGS) entry which is preliminary data.</text>
</comment>
<evidence type="ECO:0000313" key="9">
    <source>
        <dbReference type="Proteomes" id="UP000191680"/>
    </source>
</evidence>
<evidence type="ECO:0000256" key="1">
    <source>
        <dbReference type="ARBA" id="ARBA00004141"/>
    </source>
</evidence>
<feature type="transmembrane region" description="Helical" evidence="6">
    <location>
        <begin position="12"/>
        <end position="33"/>
    </location>
</feature>
<dbReference type="InterPro" id="IPR007267">
    <property type="entry name" value="GtrA_DPMS_TM"/>
</dbReference>
<feature type="domain" description="GtrA/DPMS transmembrane" evidence="7">
    <location>
        <begin position="13"/>
        <end position="152"/>
    </location>
</feature>
<evidence type="ECO:0000256" key="4">
    <source>
        <dbReference type="ARBA" id="ARBA00022989"/>
    </source>
</evidence>
<gene>
    <name evidence="8" type="ORF">BUL40_08355</name>
</gene>
<proteinExistence type="inferred from homology"/>
<dbReference type="AlphaFoldDB" id="A0A1V6LSC8"/>
<dbReference type="OrthoDB" id="9812049at2"/>
<feature type="transmembrane region" description="Helical" evidence="6">
    <location>
        <begin position="125"/>
        <end position="145"/>
    </location>
</feature>
<keyword evidence="3 6" id="KW-0812">Transmembrane</keyword>
<evidence type="ECO:0000256" key="6">
    <source>
        <dbReference type="SAM" id="Phobius"/>
    </source>
</evidence>
<name>A0A1V6LSC8_9FLAO</name>
<dbReference type="GO" id="GO:0000271">
    <property type="term" value="P:polysaccharide biosynthetic process"/>
    <property type="evidence" value="ECO:0007669"/>
    <property type="project" value="InterPro"/>
</dbReference>
<dbReference type="Pfam" id="PF04138">
    <property type="entry name" value="GtrA_DPMS_TM"/>
    <property type="match status" value="1"/>
</dbReference>
<sequence>MLKINVFKTTFFKFLIVGGTGAVINLVVYAVLINFDVHYLLASLTSFMIAVTSNYYFNSKWTFKNRAQHKSYFKKYYEFVGISSLNLLTNLLFLTITLWYLENNSSIANMLVTNLKEYLNKEPDFYNKIIAQIVGIGFATVLNYLGNKFITFKNENREHYINS</sequence>
<dbReference type="PANTHER" id="PTHR38459:SF1">
    <property type="entry name" value="PROPHAGE BACTOPRENOL-LINKED GLUCOSE TRANSLOCASE HOMOLOG"/>
    <property type="match status" value="1"/>
</dbReference>
<comment type="subcellular location">
    <subcellularLocation>
        <location evidence="1">Membrane</location>
        <topology evidence="1">Multi-pass membrane protein</topology>
    </subcellularLocation>
</comment>
<keyword evidence="9" id="KW-1185">Reference proteome</keyword>
<reference evidence="8 9" key="1">
    <citation type="submission" date="2016-12" db="EMBL/GenBank/DDBJ databases">
        <authorList>
            <person name="Song W.-J."/>
            <person name="Kurnit D.M."/>
        </authorList>
    </citation>
    <scope>NUCLEOTIDE SEQUENCE [LARGE SCALE GENOMIC DNA]</scope>
    <source>
        <strain evidence="8 9">HSG9</strain>
    </source>
</reference>
<dbReference type="InterPro" id="IPR051401">
    <property type="entry name" value="GtrA_CellWall_Glycosyl"/>
</dbReference>
<dbReference type="GO" id="GO:0005886">
    <property type="term" value="C:plasma membrane"/>
    <property type="evidence" value="ECO:0007669"/>
    <property type="project" value="TreeGrafter"/>
</dbReference>
<evidence type="ECO:0000256" key="2">
    <source>
        <dbReference type="ARBA" id="ARBA00009399"/>
    </source>
</evidence>
<dbReference type="Proteomes" id="UP000191680">
    <property type="component" value="Unassembled WGS sequence"/>
</dbReference>
<keyword evidence="5 6" id="KW-0472">Membrane</keyword>
<dbReference type="PANTHER" id="PTHR38459">
    <property type="entry name" value="PROPHAGE BACTOPRENOL-LINKED GLUCOSE TRANSLOCASE HOMOLOG"/>
    <property type="match status" value="1"/>
</dbReference>
<dbReference type="RefSeq" id="WP_080318871.1">
    <property type="nucleotide sequence ID" value="NZ_MTBC01000004.1"/>
</dbReference>
<feature type="transmembrane region" description="Helical" evidence="6">
    <location>
        <begin position="79"/>
        <end position="101"/>
    </location>
</feature>
<accession>A0A1V6LSC8</accession>
<evidence type="ECO:0000313" key="8">
    <source>
        <dbReference type="EMBL" id="OQD43091.1"/>
    </source>
</evidence>
<protein>
    <recommendedName>
        <fullName evidence="7">GtrA/DPMS transmembrane domain-containing protein</fullName>
    </recommendedName>
</protein>
<evidence type="ECO:0000256" key="3">
    <source>
        <dbReference type="ARBA" id="ARBA00022692"/>
    </source>
</evidence>
<keyword evidence="4 6" id="KW-1133">Transmembrane helix</keyword>
<comment type="similarity">
    <text evidence="2">Belongs to the GtrA family.</text>
</comment>